<protein>
    <submittedName>
        <fullName evidence="3">Uncharacterized protein</fullName>
    </submittedName>
</protein>
<name>A0A8X8H5F7_9RHOB</name>
<organism evidence="3 4">
    <name type="scientific">Fertoeibacter niger</name>
    <dbReference type="NCBI Taxonomy" id="2656921"/>
    <lineage>
        <taxon>Bacteria</taxon>
        <taxon>Pseudomonadati</taxon>
        <taxon>Pseudomonadota</taxon>
        <taxon>Alphaproteobacteria</taxon>
        <taxon>Rhodobacterales</taxon>
        <taxon>Paracoccaceae</taxon>
        <taxon>Fertoeibacter</taxon>
    </lineage>
</organism>
<keyword evidence="1" id="KW-0175">Coiled coil</keyword>
<dbReference type="RefSeq" id="WP_152828726.1">
    <property type="nucleotide sequence ID" value="NZ_WHUT02000020.1"/>
</dbReference>
<feature type="chain" id="PRO_5036489028" evidence="2">
    <location>
        <begin position="22"/>
        <end position="413"/>
    </location>
</feature>
<accession>A0A8X8H5F7</accession>
<dbReference type="Proteomes" id="UP000484076">
    <property type="component" value="Unassembled WGS sequence"/>
</dbReference>
<keyword evidence="4" id="KW-1185">Reference proteome</keyword>
<feature type="signal peptide" evidence="2">
    <location>
        <begin position="1"/>
        <end position="21"/>
    </location>
</feature>
<proteinExistence type="predicted"/>
<comment type="caution">
    <text evidence="3">The sequence shown here is derived from an EMBL/GenBank/DDBJ whole genome shotgun (WGS) entry which is preliminary data.</text>
</comment>
<feature type="coiled-coil region" evidence="1">
    <location>
        <begin position="71"/>
        <end position="105"/>
    </location>
</feature>
<evidence type="ECO:0000256" key="2">
    <source>
        <dbReference type="SAM" id="SignalP"/>
    </source>
</evidence>
<evidence type="ECO:0000256" key="1">
    <source>
        <dbReference type="SAM" id="Coils"/>
    </source>
</evidence>
<reference evidence="3" key="1">
    <citation type="submission" date="2020-05" db="EMBL/GenBank/DDBJ databases">
        <title>Fertoebacter nigrum gen. nov., sp. nov., a new member of the family Rhodobacteraceae.</title>
        <authorList>
            <person name="Szuroczki S."/>
            <person name="Abbaszade G."/>
            <person name="Buni D."/>
            <person name="Schumann P."/>
            <person name="Toth E."/>
        </authorList>
    </citation>
    <scope>NUCLEOTIDE SEQUENCE</scope>
    <source>
        <strain evidence="3">RG-N-1a</strain>
    </source>
</reference>
<dbReference type="EMBL" id="WHUT02000020">
    <property type="protein sequence ID" value="NUB46724.1"/>
    <property type="molecule type" value="Genomic_DNA"/>
</dbReference>
<sequence>MILRTTVFSLAIALNPLVASARMSLAQFAEVGRQALNYGREGAAIVGDLSAAMNVFDDAFVDTKGSTQKSLQESAQALREIKSTLSEIEAQLEDVQAALVMIDERFDMLPQQAFSIEVASILRQLESLARLHPDLGEQSLSESDTDSHRVQLPQIRERIILAASSIIPIAQRSAALAPSFLLSISALDQSKRLMVAVSETLNSSQGVEDSFSRQVDTLLIDVSEFLESATSEGGVLSATLARHIQLYDEQLQHILDKDPLYRRLYEGGSGFCVETRHLSGQRPNREAVYIEDRLVTIPDRETGGVGQARRVTGYYYFANGVAKPELGFTLVGSEQFPIFTGVSSVAVDNVTPTSFAISSCDVLLNDRVPEDWLMTRAEILNTELEALGPYALSVIASHANIAIADRLSGSIGS</sequence>
<evidence type="ECO:0000313" key="4">
    <source>
        <dbReference type="Proteomes" id="UP000484076"/>
    </source>
</evidence>
<evidence type="ECO:0000313" key="3">
    <source>
        <dbReference type="EMBL" id="NUB46724.1"/>
    </source>
</evidence>
<keyword evidence="2" id="KW-0732">Signal</keyword>
<dbReference type="AlphaFoldDB" id="A0A8X8H5F7"/>
<gene>
    <name evidence="3" type="ORF">GEU84_020230</name>
</gene>